<dbReference type="EMBL" id="BBLT01000006">
    <property type="protein sequence ID" value="GAL85995.1"/>
    <property type="molecule type" value="Genomic_DNA"/>
</dbReference>
<dbReference type="PANTHER" id="PTHR43280">
    <property type="entry name" value="ARAC-FAMILY TRANSCRIPTIONAL REGULATOR"/>
    <property type="match status" value="1"/>
</dbReference>
<dbReference type="InterPro" id="IPR018062">
    <property type="entry name" value="HTH_AraC-typ_CS"/>
</dbReference>
<dbReference type="InterPro" id="IPR009057">
    <property type="entry name" value="Homeodomain-like_sf"/>
</dbReference>
<dbReference type="Proteomes" id="UP000030185">
    <property type="component" value="Unassembled WGS sequence"/>
</dbReference>
<dbReference type="InterPro" id="IPR020449">
    <property type="entry name" value="Tscrpt_reg_AraC-type_HTH"/>
</dbReference>
<evidence type="ECO:0000259" key="4">
    <source>
        <dbReference type="PROSITE" id="PS01124"/>
    </source>
</evidence>
<keyword evidence="6" id="KW-1185">Reference proteome</keyword>
<dbReference type="OrthoDB" id="4480133at2"/>
<accession>A0A098LGA3</accession>
<dbReference type="PRINTS" id="PR00032">
    <property type="entry name" value="HTHARAC"/>
</dbReference>
<dbReference type="AlphaFoldDB" id="A0A098LGA3"/>
<dbReference type="eggNOG" id="COG2207">
    <property type="taxonomic scope" value="Bacteria"/>
</dbReference>
<evidence type="ECO:0000313" key="6">
    <source>
        <dbReference type="Proteomes" id="UP000030185"/>
    </source>
</evidence>
<evidence type="ECO:0000256" key="1">
    <source>
        <dbReference type="ARBA" id="ARBA00023015"/>
    </source>
</evidence>
<protein>
    <recommendedName>
        <fullName evidence="4">HTH araC/xylS-type domain-containing protein</fullName>
    </recommendedName>
</protein>
<feature type="domain" description="HTH araC/xylS-type" evidence="4">
    <location>
        <begin position="179"/>
        <end position="274"/>
    </location>
</feature>
<keyword evidence="3" id="KW-0804">Transcription</keyword>
<gene>
    <name evidence="5" type="ORF">MYP_3224</name>
</gene>
<dbReference type="GO" id="GO:0003700">
    <property type="term" value="F:DNA-binding transcription factor activity"/>
    <property type="evidence" value="ECO:0007669"/>
    <property type="project" value="InterPro"/>
</dbReference>
<proteinExistence type="predicted"/>
<comment type="caution">
    <text evidence="5">The sequence shown here is derived from an EMBL/GenBank/DDBJ whole genome shotgun (WGS) entry which is preliminary data.</text>
</comment>
<dbReference type="PANTHER" id="PTHR43280:SF2">
    <property type="entry name" value="HTH-TYPE TRANSCRIPTIONAL REGULATOR EXSA"/>
    <property type="match status" value="1"/>
</dbReference>
<keyword evidence="1" id="KW-0805">Transcription regulation</keyword>
<dbReference type="Pfam" id="PF22200">
    <property type="entry name" value="ExsA_N"/>
    <property type="match status" value="1"/>
</dbReference>
<dbReference type="SUPFAM" id="SSF46689">
    <property type="entry name" value="Homeodomain-like"/>
    <property type="match status" value="2"/>
</dbReference>
<organism evidence="5 6">
    <name type="scientific">Sporocytophaga myxococcoides</name>
    <dbReference type="NCBI Taxonomy" id="153721"/>
    <lineage>
        <taxon>Bacteria</taxon>
        <taxon>Pseudomonadati</taxon>
        <taxon>Bacteroidota</taxon>
        <taxon>Cytophagia</taxon>
        <taxon>Cytophagales</taxon>
        <taxon>Cytophagaceae</taxon>
        <taxon>Sporocytophaga</taxon>
    </lineage>
</organism>
<dbReference type="PROSITE" id="PS01124">
    <property type="entry name" value="HTH_ARAC_FAMILY_2"/>
    <property type="match status" value="1"/>
</dbReference>
<evidence type="ECO:0000313" key="5">
    <source>
        <dbReference type="EMBL" id="GAL85995.1"/>
    </source>
</evidence>
<dbReference type="Gene3D" id="1.10.10.60">
    <property type="entry name" value="Homeodomain-like"/>
    <property type="match status" value="2"/>
</dbReference>
<dbReference type="RefSeq" id="WP_045465089.1">
    <property type="nucleotide sequence ID" value="NZ_BBLT01000006.1"/>
</dbReference>
<reference evidence="5 6" key="1">
    <citation type="submission" date="2014-09" db="EMBL/GenBank/DDBJ databases">
        <title>Sporocytophaga myxococcoides PG-01 genome sequencing.</title>
        <authorList>
            <person name="Liu L."/>
            <person name="Gao P.J."/>
            <person name="Chen G.J."/>
            <person name="Wang L.S."/>
        </authorList>
    </citation>
    <scope>NUCLEOTIDE SEQUENCE [LARGE SCALE GENOMIC DNA]</scope>
    <source>
        <strain evidence="5 6">PG-01</strain>
    </source>
</reference>
<dbReference type="InterPro" id="IPR018060">
    <property type="entry name" value="HTH_AraC"/>
</dbReference>
<keyword evidence="2" id="KW-0238">DNA-binding</keyword>
<evidence type="ECO:0000256" key="2">
    <source>
        <dbReference type="ARBA" id="ARBA00023125"/>
    </source>
</evidence>
<dbReference type="STRING" id="153721.MYP_3224"/>
<dbReference type="PROSITE" id="PS00041">
    <property type="entry name" value="HTH_ARAC_FAMILY_1"/>
    <property type="match status" value="1"/>
</dbReference>
<evidence type="ECO:0000256" key="3">
    <source>
        <dbReference type="ARBA" id="ARBA00023163"/>
    </source>
</evidence>
<dbReference type="SMART" id="SM00342">
    <property type="entry name" value="HTH_ARAC"/>
    <property type="match status" value="1"/>
</dbReference>
<name>A0A098LGA3_9BACT</name>
<dbReference type="Pfam" id="PF12833">
    <property type="entry name" value="HTH_18"/>
    <property type="match status" value="1"/>
</dbReference>
<dbReference type="InterPro" id="IPR054015">
    <property type="entry name" value="ExsA-like_N"/>
</dbReference>
<dbReference type="GO" id="GO:0043565">
    <property type="term" value="F:sequence-specific DNA binding"/>
    <property type="evidence" value="ECO:0007669"/>
    <property type="project" value="InterPro"/>
</dbReference>
<sequence>MIIERKTFSIGNKTVIEKLLINPPFRYQAIFEEEGCFLYVTGEETFLHSPNQKVQIQSKEAVLLRCGSYFVEWLKDSVQLPFQVYAIHLHLDILKNIYKNELPSYIVQKKEGDFARKIIPDLTLSKFIESLDFYFESPGLVNQELLELKLKELILILVQTNYAESVLEIFSMLFNPRSVTLKEVIESHLYTGIPVTELAKLCNMSHSTFTRNFKEVYNDSPVNYINNKRLDRAKELLKLSKVPLSQIAYDLGFNDPGYFSRLFKRKFGMPPRSV</sequence>